<keyword evidence="7" id="KW-0274">FAD</keyword>
<comment type="cofactor">
    <cofactor evidence="1">
        <name>Mg(2+)</name>
        <dbReference type="ChEBI" id="CHEBI:18420"/>
    </cofactor>
</comment>
<dbReference type="GO" id="GO:0046872">
    <property type="term" value="F:metal ion binding"/>
    <property type="evidence" value="ECO:0007669"/>
    <property type="project" value="UniProtKB-KW"/>
</dbReference>
<evidence type="ECO:0000256" key="7">
    <source>
        <dbReference type="ARBA" id="ARBA00022827"/>
    </source>
</evidence>
<reference evidence="11" key="1">
    <citation type="submission" date="2014-07" db="EMBL/GenBank/DDBJ databases">
        <authorList>
            <person name="Urmite Genomes Urmite Genomes"/>
        </authorList>
    </citation>
    <scope>NUCLEOTIDE SEQUENCE</scope>
    <source>
        <strain evidence="11">11W110_air</strain>
    </source>
</reference>
<name>A0A078MQM2_9MICC</name>
<dbReference type="EC" id="2.7.1.180" evidence="2"/>
<dbReference type="InterPro" id="IPR024932">
    <property type="entry name" value="ApbE"/>
</dbReference>
<evidence type="ECO:0000256" key="2">
    <source>
        <dbReference type="ARBA" id="ARBA00011955"/>
    </source>
</evidence>
<dbReference type="AlphaFoldDB" id="A0A078MQM2"/>
<keyword evidence="4" id="KW-0285">Flavoprotein</keyword>
<gene>
    <name evidence="11" type="primary">apbE</name>
    <name evidence="11" type="ORF">BN1051_01935</name>
</gene>
<evidence type="ECO:0000313" key="11">
    <source>
        <dbReference type="EMBL" id="CEA08580.1"/>
    </source>
</evidence>
<dbReference type="SUPFAM" id="SSF143631">
    <property type="entry name" value="ApbE-like"/>
    <property type="match status" value="1"/>
</dbReference>
<protein>
    <recommendedName>
        <fullName evidence="3">FAD:protein FMN transferase</fullName>
        <ecNumber evidence="2">2.7.1.180</ecNumber>
    </recommendedName>
    <alternativeName>
        <fullName evidence="9">Flavin transferase</fullName>
    </alternativeName>
</protein>
<dbReference type="Pfam" id="PF02424">
    <property type="entry name" value="ApbE"/>
    <property type="match status" value="1"/>
</dbReference>
<dbReference type="EMBL" id="LN483071">
    <property type="protein sequence ID" value="CEA08580.1"/>
    <property type="molecule type" value="Genomic_DNA"/>
</dbReference>
<comment type="catalytic activity">
    <reaction evidence="10">
        <text>L-threonyl-[protein] + FAD = FMN-L-threonyl-[protein] + AMP + H(+)</text>
        <dbReference type="Rhea" id="RHEA:36847"/>
        <dbReference type="Rhea" id="RHEA-COMP:11060"/>
        <dbReference type="Rhea" id="RHEA-COMP:11061"/>
        <dbReference type="ChEBI" id="CHEBI:15378"/>
        <dbReference type="ChEBI" id="CHEBI:30013"/>
        <dbReference type="ChEBI" id="CHEBI:57692"/>
        <dbReference type="ChEBI" id="CHEBI:74257"/>
        <dbReference type="ChEBI" id="CHEBI:456215"/>
        <dbReference type="EC" id="2.7.1.180"/>
    </reaction>
</comment>
<evidence type="ECO:0000256" key="9">
    <source>
        <dbReference type="ARBA" id="ARBA00031306"/>
    </source>
</evidence>
<evidence type="ECO:0000256" key="1">
    <source>
        <dbReference type="ARBA" id="ARBA00001946"/>
    </source>
</evidence>
<sequence length="291" mass="31112">MPDFRFEAIGTAWTITTPAALGRSLRARVLTLTADYDRAFSRFRPDSLVARLSRDGEAELPPQARALFRLFDRLHTLTDGRMNPLVGGGLARLGYDAALSLRPSGPALPAPPWGQLVRRDTPDGVAVRVPAQEAGPVLLDVGAAGKGQLVDLVAAELAAAGVDEYLVDAGSDMLHRGPAPVRTALEHPYDPSRAIGVLDLRNRALCASASNRRAWGDGLHHVLDATTGRPVSTVTAAWVLADDAMTADGLATALFLTEPFRLRTAFGFDYVRVFSDGRAEFSDALTGVLFT</sequence>
<dbReference type="PANTHER" id="PTHR30040">
    <property type="entry name" value="THIAMINE BIOSYNTHESIS LIPOPROTEIN APBE"/>
    <property type="match status" value="1"/>
</dbReference>
<evidence type="ECO:0000256" key="5">
    <source>
        <dbReference type="ARBA" id="ARBA00022679"/>
    </source>
</evidence>
<keyword evidence="6" id="KW-0479">Metal-binding</keyword>
<organism evidence="11">
    <name type="scientific">Arthrobacter saudimassiliensis</name>
    <dbReference type="NCBI Taxonomy" id="1461584"/>
    <lineage>
        <taxon>Bacteria</taxon>
        <taxon>Bacillati</taxon>
        <taxon>Actinomycetota</taxon>
        <taxon>Actinomycetes</taxon>
        <taxon>Micrococcales</taxon>
        <taxon>Micrococcaceae</taxon>
        <taxon>Arthrobacter</taxon>
    </lineage>
</organism>
<dbReference type="GO" id="GO:0016740">
    <property type="term" value="F:transferase activity"/>
    <property type="evidence" value="ECO:0007669"/>
    <property type="project" value="UniProtKB-KW"/>
</dbReference>
<keyword evidence="8" id="KW-0460">Magnesium</keyword>
<evidence type="ECO:0000256" key="10">
    <source>
        <dbReference type="ARBA" id="ARBA00048540"/>
    </source>
</evidence>
<keyword evidence="5" id="KW-0808">Transferase</keyword>
<accession>A0A078MQM2</accession>
<evidence type="ECO:0000256" key="6">
    <source>
        <dbReference type="ARBA" id="ARBA00022723"/>
    </source>
</evidence>
<dbReference type="PATRIC" id="fig|1461584.3.peg.1911"/>
<keyword evidence="11" id="KW-0449">Lipoprotein</keyword>
<evidence type="ECO:0000256" key="4">
    <source>
        <dbReference type="ARBA" id="ARBA00022630"/>
    </source>
</evidence>
<dbReference type="PANTHER" id="PTHR30040:SF2">
    <property type="entry name" value="FAD:PROTEIN FMN TRANSFERASE"/>
    <property type="match status" value="1"/>
</dbReference>
<evidence type="ECO:0000256" key="8">
    <source>
        <dbReference type="ARBA" id="ARBA00022842"/>
    </source>
</evidence>
<proteinExistence type="predicted"/>
<evidence type="ECO:0000256" key="3">
    <source>
        <dbReference type="ARBA" id="ARBA00016337"/>
    </source>
</evidence>
<dbReference type="InterPro" id="IPR003374">
    <property type="entry name" value="ApbE-like_sf"/>
</dbReference>
<dbReference type="Gene3D" id="3.10.520.10">
    <property type="entry name" value="ApbE-like domains"/>
    <property type="match status" value="1"/>
</dbReference>